<dbReference type="EMBL" id="MQWD01000001">
    <property type="protein sequence ID" value="PAP77724.1"/>
    <property type="molecule type" value="Genomic_DNA"/>
</dbReference>
<protein>
    <recommendedName>
        <fullName evidence="1">DinB-like domain-containing protein</fullName>
    </recommendedName>
</protein>
<dbReference type="Pfam" id="PF12867">
    <property type="entry name" value="DinB_2"/>
    <property type="match status" value="1"/>
</dbReference>
<evidence type="ECO:0000259" key="1">
    <source>
        <dbReference type="Pfam" id="PF12867"/>
    </source>
</evidence>
<evidence type="ECO:0000313" key="2">
    <source>
        <dbReference type="EMBL" id="PAP77724.1"/>
    </source>
</evidence>
<name>A0A271J3V7_9BACT</name>
<dbReference type="RefSeq" id="WP_095511389.1">
    <property type="nucleotide sequence ID" value="NZ_MQWD01000001.1"/>
</dbReference>
<evidence type="ECO:0000313" key="3">
    <source>
        <dbReference type="Proteomes" id="UP000216339"/>
    </source>
</evidence>
<sequence length="159" mass="17712">MSDLRPDTLAAFDTLRQTRQSLVAIVDALPDAARTTIPDGFNNHVLWNAGHLAATEQGLIYGLSGLPVDLPDGFVSSFRKGTSPRDWDRDWTWAEVRDLLLSLPDRTEADYRAGRFETYREYRTTPGVVLTSVDDAVLFNLYHEGIHLGAILGLRKLVG</sequence>
<dbReference type="OrthoDB" id="4295522at2"/>
<comment type="caution">
    <text evidence="2">The sequence shown here is derived from an EMBL/GenBank/DDBJ whole genome shotgun (WGS) entry which is preliminary data.</text>
</comment>
<organism evidence="2 3">
    <name type="scientific">Rubrivirga marina</name>
    <dbReference type="NCBI Taxonomy" id="1196024"/>
    <lineage>
        <taxon>Bacteria</taxon>
        <taxon>Pseudomonadati</taxon>
        <taxon>Rhodothermota</taxon>
        <taxon>Rhodothermia</taxon>
        <taxon>Rhodothermales</taxon>
        <taxon>Rubricoccaceae</taxon>
        <taxon>Rubrivirga</taxon>
    </lineage>
</organism>
<dbReference type="InterPro" id="IPR024775">
    <property type="entry name" value="DinB-like"/>
</dbReference>
<keyword evidence="3" id="KW-1185">Reference proteome</keyword>
<dbReference type="Proteomes" id="UP000216339">
    <property type="component" value="Unassembled WGS sequence"/>
</dbReference>
<dbReference type="AlphaFoldDB" id="A0A271J3V7"/>
<proteinExistence type="predicted"/>
<dbReference type="InterPro" id="IPR034660">
    <property type="entry name" value="DinB/YfiT-like"/>
</dbReference>
<gene>
    <name evidence="2" type="ORF">BSZ37_15365</name>
</gene>
<dbReference type="SUPFAM" id="SSF109854">
    <property type="entry name" value="DinB/YfiT-like putative metalloenzymes"/>
    <property type="match status" value="1"/>
</dbReference>
<reference evidence="2 3" key="1">
    <citation type="submission" date="2016-11" db="EMBL/GenBank/DDBJ databases">
        <title>Study of marine rhodopsin-containing bacteria.</title>
        <authorList>
            <person name="Yoshizawa S."/>
            <person name="Kumagai Y."/>
            <person name="Kogure K."/>
        </authorList>
    </citation>
    <scope>NUCLEOTIDE SEQUENCE [LARGE SCALE GENOMIC DNA]</scope>
    <source>
        <strain evidence="2 3">SAORIC-28</strain>
    </source>
</reference>
<dbReference type="Gene3D" id="1.20.120.450">
    <property type="entry name" value="dinb family like domain"/>
    <property type="match status" value="1"/>
</dbReference>
<feature type="domain" description="DinB-like" evidence="1">
    <location>
        <begin position="15"/>
        <end position="151"/>
    </location>
</feature>
<accession>A0A271J3V7</accession>